<dbReference type="PANTHER" id="PTHR11802">
    <property type="entry name" value="SERINE PROTEASE FAMILY S10 SERINE CARBOXYPEPTIDASE"/>
    <property type="match status" value="1"/>
</dbReference>
<evidence type="ECO:0000313" key="4">
    <source>
        <dbReference type="WBParaSite" id="scf7180000424145.g12439"/>
    </source>
</evidence>
<organism evidence="3 4">
    <name type="scientific">Meloidogyne floridensis</name>
    <dbReference type="NCBI Taxonomy" id="298350"/>
    <lineage>
        <taxon>Eukaryota</taxon>
        <taxon>Metazoa</taxon>
        <taxon>Ecdysozoa</taxon>
        <taxon>Nematoda</taxon>
        <taxon>Chromadorea</taxon>
        <taxon>Rhabditida</taxon>
        <taxon>Tylenchina</taxon>
        <taxon>Tylenchomorpha</taxon>
        <taxon>Tylenchoidea</taxon>
        <taxon>Meloidogynidae</taxon>
        <taxon>Meloidogyninae</taxon>
        <taxon>Meloidogyne</taxon>
    </lineage>
</organism>
<dbReference type="EC" id="3.4.16.-" evidence="2"/>
<keyword evidence="3" id="KW-1185">Reference proteome</keyword>
<keyword evidence="2" id="KW-0121">Carboxypeptidase</keyword>
<name>A0A915P6J0_9BILA</name>
<dbReference type="PROSITE" id="PS00131">
    <property type="entry name" value="CARBOXYPEPT_SER_SER"/>
    <property type="match status" value="1"/>
</dbReference>
<feature type="signal peptide" evidence="2">
    <location>
        <begin position="1"/>
        <end position="21"/>
    </location>
</feature>
<evidence type="ECO:0000256" key="2">
    <source>
        <dbReference type="RuleBase" id="RU361156"/>
    </source>
</evidence>
<protein>
    <recommendedName>
        <fullName evidence="2">Carboxypeptidase</fullName>
        <ecNumber evidence="2">3.4.16.-</ecNumber>
    </recommendedName>
</protein>
<dbReference type="Proteomes" id="UP000887560">
    <property type="component" value="Unplaced"/>
</dbReference>
<keyword evidence="2" id="KW-0378">Hydrolase</keyword>
<feature type="chain" id="PRO_5038172728" description="Carboxypeptidase" evidence="2">
    <location>
        <begin position="22"/>
        <end position="140"/>
    </location>
</feature>
<evidence type="ECO:0000313" key="3">
    <source>
        <dbReference type="Proteomes" id="UP000887560"/>
    </source>
</evidence>
<dbReference type="Pfam" id="PF00450">
    <property type="entry name" value="Peptidase_S10"/>
    <property type="match status" value="1"/>
</dbReference>
<accession>A0A915P6J0</accession>
<dbReference type="AlphaFoldDB" id="A0A915P6J0"/>
<reference evidence="4" key="1">
    <citation type="submission" date="2022-11" db="UniProtKB">
        <authorList>
            <consortium name="WormBaseParasite"/>
        </authorList>
    </citation>
    <scope>IDENTIFICATION</scope>
</reference>
<evidence type="ECO:0000256" key="1">
    <source>
        <dbReference type="ARBA" id="ARBA00009431"/>
    </source>
</evidence>
<dbReference type="SUPFAM" id="SSF53474">
    <property type="entry name" value="alpha/beta-Hydrolases"/>
    <property type="match status" value="1"/>
</dbReference>
<dbReference type="InterPro" id="IPR018202">
    <property type="entry name" value="Ser_caboxypep_ser_AS"/>
</dbReference>
<sequence>MNLIIQKLILFLFIFNSKINCFNKFSKQKNLNKINNLPGLESEINFNHYSGYLQVSNYHFLHYWFVESQNDPENDPITAKENYEAVKQFFEIYPSFRNNYLFISGESYAGVYVPSLCALIVDGQKEYPLKLTVNLLENLN</sequence>
<proteinExistence type="inferred from homology"/>
<dbReference type="WBParaSite" id="scf7180000424145.g12439">
    <property type="protein sequence ID" value="scf7180000424145.g12439"/>
    <property type="gene ID" value="scf7180000424145.g12439"/>
</dbReference>
<dbReference type="PANTHER" id="PTHR11802:SF418">
    <property type="entry name" value="SERINE CARBOXYPEPTIDASE CTSA-1.1"/>
    <property type="match status" value="1"/>
</dbReference>
<dbReference type="InterPro" id="IPR029058">
    <property type="entry name" value="AB_hydrolase_fold"/>
</dbReference>
<keyword evidence="2" id="KW-0732">Signal</keyword>
<dbReference type="InterPro" id="IPR001563">
    <property type="entry name" value="Peptidase_S10"/>
</dbReference>
<dbReference type="GO" id="GO:0006508">
    <property type="term" value="P:proteolysis"/>
    <property type="evidence" value="ECO:0007669"/>
    <property type="project" value="UniProtKB-KW"/>
</dbReference>
<dbReference type="GO" id="GO:0004185">
    <property type="term" value="F:serine-type carboxypeptidase activity"/>
    <property type="evidence" value="ECO:0007669"/>
    <property type="project" value="UniProtKB-UniRule"/>
</dbReference>
<keyword evidence="2" id="KW-0645">Protease</keyword>
<dbReference type="Gene3D" id="3.40.50.1820">
    <property type="entry name" value="alpha/beta hydrolase"/>
    <property type="match status" value="2"/>
</dbReference>
<comment type="similarity">
    <text evidence="1 2">Belongs to the peptidase S10 family.</text>
</comment>